<protein>
    <submittedName>
        <fullName evidence="1">Uncharacterized protein</fullName>
    </submittedName>
</protein>
<gene>
    <name evidence="1" type="ORF">CO134_01470</name>
</gene>
<reference evidence="2" key="1">
    <citation type="submission" date="2017-09" db="EMBL/GenBank/DDBJ databases">
        <title>Depth-based differentiation of microbial function through sediment-hosted aquifers and enrichment of novel symbionts in the deep terrestrial subsurface.</title>
        <authorList>
            <person name="Probst A.J."/>
            <person name="Ladd B."/>
            <person name="Jarett J.K."/>
            <person name="Geller-Mcgrath D.E."/>
            <person name="Sieber C.M.K."/>
            <person name="Emerson J.B."/>
            <person name="Anantharaman K."/>
            <person name="Thomas B.C."/>
            <person name="Malmstrom R."/>
            <person name="Stieglmeier M."/>
            <person name="Klingl A."/>
            <person name="Woyke T."/>
            <person name="Ryan C.M."/>
            <person name="Banfield J.F."/>
        </authorList>
    </citation>
    <scope>NUCLEOTIDE SEQUENCE [LARGE SCALE GENOMIC DNA]</scope>
</reference>
<accession>A0A2M7Z9C0</accession>
<evidence type="ECO:0000313" key="2">
    <source>
        <dbReference type="Proteomes" id="UP000229569"/>
    </source>
</evidence>
<dbReference type="AlphaFoldDB" id="A0A2M7Z9C0"/>
<dbReference type="Proteomes" id="UP000229569">
    <property type="component" value="Unassembled WGS sequence"/>
</dbReference>
<comment type="caution">
    <text evidence="1">The sequence shown here is derived from an EMBL/GenBank/DDBJ whole genome shotgun (WGS) entry which is preliminary data.</text>
</comment>
<proteinExistence type="predicted"/>
<name>A0A2M7Z9C0_9BACT</name>
<sequence length="109" mass="12282">KELVADTEKFNWQDKSDDNFLKKSISYQGGELAYGLMKDRFIFGSSLGLIELVIKAGQEEENNTSTYEVRFDTGIIDNDFLNLGKILWLASEIKSDGVMIHGRLENGSN</sequence>
<organism evidence="1 2">
    <name type="scientific">Candidatus Kuenenbacteria bacterium CG_4_9_14_3_um_filter_39_14</name>
    <dbReference type="NCBI Taxonomy" id="1974616"/>
    <lineage>
        <taxon>Bacteria</taxon>
        <taxon>Candidatus Kueneniibacteriota</taxon>
    </lineage>
</organism>
<evidence type="ECO:0000313" key="1">
    <source>
        <dbReference type="EMBL" id="PJA92178.1"/>
    </source>
</evidence>
<dbReference type="EMBL" id="PFVG01000036">
    <property type="protein sequence ID" value="PJA92178.1"/>
    <property type="molecule type" value="Genomic_DNA"/>
</dbReference>
<feature type="non-terminal residue" evidence="1">
    <location>
        <position position="1"/>
    </location>
</feature>